<comment type="caution">
    <text evidence="4">The sequence shown here is derived from an EMBL/GenBank/DDBJ whole genome shotgun (WGS) entry which is preliminary data.</text>
</comment>
<protein>
    <submittedName>
        <fullName evidence="4">Bacterioferritin</fullName>
    </submittedName>
</protein>
<dbReference type="InterPro" id="IPR012347">
    <property type="entry name" value="Ferritin-like"/>
</dbReference>
<evidence type="ECO:0000256" key="1">
    <source>
        <dbReference type="ARBA" id="ARBA00022434"/>
    </source>
</evidence>
<accession>A0ABY0IK10</accession>
<dbReference type="InterPro" id="IPR008331">
    <property type="entry name" value="Ferritin_DPS_dom"/>
</dbReference>
<dbReference type="RefSeq" id="WP_115362289.1">
    <property type="nucleotide sequence ID" value="NZ_QDKL01000002.1"/>
</dbReference>
<dbReference type="PANTHER" id="PTHR30295">
    <property type="entry name" value="BACTERIOFERRITIN"/>
    <property type="match status" value="1"/>
</dbReference>
<dbReference type="PANTHER" id="PTHR30295:SF1">
    <property type="entry name" value="DNA PROTECTION DURING STARVATION PROTEIN"/>
    <property type="match status" value="1"/>
</dbReference>
<dbReference type="InterPro" id="IPR009078">
    <property type="entry name" value="Ferritin-like_SF"/>
</dbReference>
<dbReference type="Gene3D" id="1.20.1260.10">
    <property type="match status" value="1"/>
</dbReference>
<dbReference type="Pfam" id="PF00210">
    <property type="entry name" value="Ferritin"/>
    <property type="match status" value="1"/>
</dbReference>
<evidence type="ECO:0000313" key="5">
    <source>
        <dbReference type="Proteomes" id="UP000443582"/>
    </source>
</evidence>
<dbReference type="EMBL" id="QDKL01000002">
    <property type="protein sequence ID" value="RZF22171.1"/>
    <property type="molecule type" value="Genomic_DNA"/>
</dbReference>
<dbReference type="PIRSF" id="PIRSF018063">
    <property type="entry name" value="Ferrtn_UCP018063"/>
    <property type="match status" value="1"/>
</dbReference>
<reference evidence="5" key="1">
    <citation type="journal article" date="2019" name="Int. J. Syst. Evol. Microbiol.">
        <title>Halobacteriovorax valvorus sp. nov., a novel prokaryotic predator isolated from coastal seawater of China.</title>
        <authorList>
            <person name="Chen M.-X."/>
        </authorList>
    </citation>
    <scope>NUCLEOTIDE SEQUENCE [LARGE SCALE GENOMIC DNA]</scope>
    <source>
        <strain evidence="5">BL9</strain>
    </source>
</reference>
<evidence type="ECO:0000259" key="3">
    <source>
        <dbReference type="PROSITE" id="PS50905"/>
    </source>
</evidence>
<evidence type="ECO:0000256" key="2">
    <source>
        <dbReference type="ARBA" id="ARBA00023004"/>
    </source>
</evidence>
<feature type="domain" description="Ferritin-like diiron" evidence="3">
    <location>
        <begin position="11"/>
        <end position="158"/>
    </location>
</feature>
<dbReference type="CDD" id="cd00657">
    <property type="entry name" value="Ferritin_like"/>
    <property type="match status" value="1"/>
</dbReference>
<gene>
    <name evidence="4" type="ORF">DAY19_08235</name>
</gene>
<keyword evidence="1" id="KW-0409">Iron storage</keyword>
<proteinExistence type="predicted"/>
<dbReference type="InterPro" id="IPR014490">
    <property type="entry name" value="Dps-like"/>
</dbReference>
<name>A0ABY0IK10_9BACT</name>
<sequence length="158" mass="17995">MMDGAMTESYKANAQEVIEVLNEALATEIVCILRYKNNHFMAEGMNADPIAAEFLVHANEEQQHADWLCERICQLGGIPNMNPEGLLTRSHADYYQGADLRKMIEENLVAERVAVETYSEIIRWIGDSDPTTRRMLEDILKEEEHHADDLVGYLEKGL</sequence>
<keyword evidence="2" id="KW-0408">Iron</keyword>
<dbReference type="Proteomes" id="UP000443582">
    <property type="component" value="Unassembled WGS sequence"/>
</dbReference>
<dbReference type="InterPro" id="IPR009040">
    <property type="entry name" value="Ferritin-like_diiron"/>
</dbReference>
<dbReference type="SUPFAM" id="SSF47240">
    <property type="entry name" value="Ferritin-like"/>
    <property type="match status" value="1"/>
</dbReference>
<dbReference type="PROSITE" id="PS50905">
    <property type="entry name" value="FERRITIN_LIKE"/>
    <property type="match status" value="1"/>
</dbReference>
<organism evidence="4 5">
    <name type="scientific">Halobacteriovorax vibrionivorans</name>
    <dbReference type="NCBI Taxonomy" id="2152716"/>
    <lineage>
        <taxon>Bacteria</taxon>
        <taxon>Pseudomonadati</taxon>
        <taxon>Bdellovibrionota</taxon>
        <taxon>Bacteriovoracia</taxon>
        <taxon>Bacteriovoracales</taxon>
        <taxon>Halobacteriovoraceae</taxon>
        <taxon>Halobacteriovorax</taxon>
    </lineage>
</organism>
<keyword evidence="5" id="KW-1185">Reference proteome</keyword>
<evidence type="ECO:0000313" key="4">
    <source>
        <dbReference type="EMBL" id="RZF22171.1"/>
    </source>
</evidence>